<dbReference type="GO" id="GO:0046872">
    <property type="term" value="F:metal ion binding"/>
    <property type="evidence" value="ECO:0007669"/>
    <property type="project" value="UniProtKB-KW"/>
</dbReference>
<dbReference type="SUPFAM" id="SSF54862">
    <property type="entry name" value="4Fe-4S ferredoxins"/>
    <property type="match status" value="1"/>
</dbReference>
<dbReference type="KEGG" id="dalk:DSCA_01470"/>
<dbReference type="AlphaFoldDB" id="A0A5K7YNP7"/>
<feature type="domain" description="4Fe-4S ferredoxin-type" evidence="4">
    <location>
        <begin position="10"/>
        <end position="39"/>
    </location>
</feature>
<dbReference type="PROSITE" id="PS51379">
    <property type="entry name" value="4FE4S_FER_2"/>
    <property type="match status" value="1"/>
</dbReference>
<evidence type="ECO:0000259" key="4">
    <source>
        <dbReference type="PROSITE" id="PS51379"/>
    </source>
</evidence>
<keyword evidence="1" id="KW-0479">Metal-binding</keyword>
<evidence type="ECO:0000256" key="2">
    <source>
        <dbReference type="ARBA" id="ARBA00023004"/>
    </source>
</evidence>
<evidence type="ECO:0000256" key="3">
    <source>
        <dbReference type="ARBA" id="ARBA00023014"/>
    </source>
</evidence>
<gene>
    <name evidence="5" type="ORF">DSCA_01470</name>
</gene>
<dbReference type="InterPro" id="IPR017896">
    <property type="entry name" value="4Fe4S_Fe-S-bd"/>
</dbReference>
<dbReference type="Pfam" id="PF00037">
    <property type="entry name" value="Fer4"/>
    <property type="match status" value="1"/>
</dbReference>
<dbReference type="EMBL" id="AP021874">
    <property type="protein sequence ID" value="BBO66217.1"/>
    <property type="molecule type" value="Genomic_DNA"/>
</dbReference>
<accession>A0A5K7YNP7</accession>
<evidence type="ECO:0000256" key="1">
    <source>
        <dbReference type="ARBA" id="ARBA00022723"/>
    </source>
</evidence>
<sequence>MGALTMGMEETVRVDPDRCIGCGLCVVTCPTEALRLIPKAGADCRIPPTSMAEQMMLMAKKRRLI</sequence>
<evidence type="ECO:0000313" key="6">
    <source>
        <dbReference type="Proteomes" id="UP000427906"/>
    </source>
</evidence>
<reference evidence="5 6" key="1">
    <citation type="submission" date="2019-11" db="EMBL/GenBank/DDBJ databases">
        <title>Comparative genomics of hydrocarbon-degrading Desulfosarcina strains.</title>
        <authorList>
            <person name="Watanabe M."/>
            <person name="Kojima H."/>
            <person name="Fukui M."/>
        </authorList>
    </citation>
    <scope>NUCLEOTIDE SEQUENCE [LARGE SCALE GENOMIC DNA]</scope>
    <source>
        <strain evidence="5 6">PL12</strain>
    </source>
</reference>
<protein>
    <recommendedName>
        <fullName evidence="4">4Fe-4S ferredoxin-type domain-containing protein</fullName>
    </recommendedName>
</protein>
<keyword evidence="2" id="KW-0408">Iron</keyword>
<dbReference type="PROSITE" id="PS00198">
    <property type="entry name" value="4FE4S_FER_1"/>
    <property type="match status" value="1"/>
</dbReference>
<evidence type="ECO:0000313" key="5">
    <source>
        <dbReference type="EMBL" id="BBO66217.1"/>
    </source>
</evidence>
<keyword evidence="6" id="KW-1185">Reference proteome</keyword>
<name>A0A5K7YNP7_9BACT</name>
<keyword evidence="3" id="KW-0411">Iron-sulfur</keyword>
<dbReference type="GO" id="GO:0051536">
    <property type="term" value="F:iron-sulfur cluster binding"/>
    <property type="evidence" value="ECO:0007669"/>
    <property type="project" value="UniProtKB-KW"/>
</dbReference>
<dbReference type="Proteomes" id="UP000427906">
    <property type="component" value="Chromosome"/>
</dbReference>
<organism evidence="5 6">
    <name type="scientific">Desulfosarcina alkanivorans</name>
    <dbReference type="NCBI Taxonomy" id="571177"/>
    <lineage>
        <taxon>Bacteria</taxon>
        <taxon>Pseudomonadati</taxon>
        <taxon>Thermodesulfobacteriota</taxon>
        <taxon>Desulfobacteria</taxon>
        <taxon>Desulfobacterales</taxon>
        <taxon>Desulfosarcinaceae</taxon>
        <taxon>Desulfosarcina</taxon>
    </lineage>
</organism>
<dbReference type="Gene3D" id="3.30.70.20">
    <property type="match status" value="1"/>
</dbReference>
<dbReference type="InterPro" id="IPR017900">
    <property type="entry name" value="4Fe4S_Fe_S_CS"/>
</dbReference>
<proteinExistence type="predicted"/>
<dbReference type="RefSeq" id="WP_231716343.1">
    <property type="nucleotide sequence ID" value="NZ_AP021874.1"/>
</dbReference>